<reference evidence="2" key="1">
    <citation type="journal article" date="2017" name="Nat. Ecol. Evol.">
        <title>Genome expansion and lineage-specific genetic innovations in the forest pathogenic fungi Armillaria.</title>
        <authorList>
            <person name="Sipos G."/>
            <person name="Prasanna A.N."/>
            <person name="Walter M.C."/>
            <person name="O'Connor E."/>
            <person name="Balint B."/>
            <person name="Krizsan K."/>
            <person name="Kiss B."/>
            <person name="Hess J."/>
            <person name="Varga T."/>
            <person name="Slot J."/>
            <person name="Riley R."/>
            <person name="Boka B."/>
            <person name="Rigling D."/>
            <person name="Barry K."/>
            <person name="Lee J."/>
            <person name="Mihaltcheva S."/>
            <person name="LaButti K."/>
            <person name="Lipzen A."/>
            <person name="Waldron R."/>
            <person name="Moloney N.M."/>
            <person name="Sperisen C."/>
            <person name="Kredics L."/>
            <person name="Vagvoelgyi C."/>
            <person name="Patrignani A."/>
            <person name="Fitzpatrick D."/>
            <person name="Nagy I."/>
            <person name="Doyle S."/>
            <person name="Anderson J.B."/>
            <person name="Grigoriev I.V."/>
            <person name="Gueldener U."/>
            <person name="Muensterkoetter M."/>
            <person name="Nagy L.G."/>
        </authorList>
    </citation>
    <scope>NUCLEOTIDE SEQUENCE [LARGE SCALE GENOMIC DNA]</scope>
    <source>
        <strain evidence="2">Ar21-2</strain>
    </source>
</reference>
<keyword evidence="2" id="KW-1185">Reference proteome</keyword>
<name>A0A2H3DHW0_ARMGA</name>
<evidence type="ECO:0000313" key="2">
    <source>
        <dbReference type="Proteomes" id="UP000217790"/>
    </source>
</evidence>
<dbReference type="OMA" id="FVDIMIR"/>
<dbReference type="InParanoid" id="A0A2H3DHW0"/>
<evidence type="ECO:0000313" key="1">
    <source>
        <dbReference type="EMBL" id="PBK87036.1"/>
    </source>
</evidence>
<organism evidence="1 2">
    <name type="scientific">Armillaria gallica</name>
    <name type="common">Bulbous honey fungus</name>
    <name type="synonym">Armillaria bulbosa</name>
    <dbReference type="NCBI Taxonomy" id="47427"/>
    <lineage>
        <taxon>Eukaryota</taxon>
        <taxon>Fungi</taxon>
        <taxon>Dikarya</taxon>
        <taxon>Basidiomycota</taxon>
        <taxon>Agaricomycotina</taxon>
        <taxon>Agaricomycetes</taxon>
        <taxon>Agaricomycetidae</taxon>
        <taxon>Agaricales</taxon>
        <taxon>Marasmiineae</taxon>
        <taxon>Physalacriaceae</taxon>
        <taxon>Armillaria</taxon>
    </lineage>
</organism>
<sequence length="640" mass="73374">MGTALVEGAVPHGRRRTRIGIDFSLISEFAKKGPKLFFVPIRERNRDAESHLTNSRQNGFKTIADSSRYPQHIKKWYKRARDGPSAVFSVVRKQTCLLKKRSETPLRSDLPTQLTAVETQKLLCDIYSKRNNEAAPPFLQRGLFVIFHDLLRMHTDTFYLDDCEVADELLATFYGLDWKNVCDYLGLDSKKGDEQFEKTIITYVNLPESVQEEMHDMIGLSVRTSDRRHDYHHVMPVVTKSLLFFGGHLHTCISDKLCLDGATSGGFVDIMIRHQNKTILIFIILKQKFFLGHPSSELLAQVVAEMSGIFALNKKLGPPFPVYAIVSDLSQFFYYYYTGDEYISMGNFELPAKVDFDIETANSLTTTFMLSSFASDFFSILLEGFYFYSEEMAEHLRPLGGPALVRYNAAARVYQDDIIKTFRRTVPWSKRKGVTESQKAIGIVHTVLCHLGLTWIPENGRANRRGNLDLTSIKGLMPAITMRYKVDDSNARVHLHAFETDADTGRTGLLMTWAEAEACHSFNLDSLTSCFDVGAKILISGILEMVQKTHRPHHANEMTGLERAKLRWKYTIPWRLLWKMRSARTFWTFSEKTLNLKSVDSDIYRKNKEHRCYRNREVDLAEEDGRSDEILRRSCSDPDL</sequence>
<dbReference type="OrthoDB" id="2947669at2759"/>
<dbReference type="Proteomes" id="UP000217790">
    <property type="component" value="Unassembled WGS sequence"/>
</dbReference>
<dbReference type="AlphaFoldDB" id="A0A2H3DHW0"/>
<accession>A0A2H3DHW0</accession>
<dbReference type="EMBL" id="KZ293681">
    <property type="protein sequence ID" value="PBK87036.1"/>
    <property type="molecule type" value="Genomic_DNA"/>
</dbReference>
<protein>
    <submittedName>
        <fullName evidence="1">Uncharacterized protein</fullName>
    </submittedName>
</protein>
<gene>
    <name evidence="1" type="ORF">ARMGADRAFT_475994</name>
</gene>
<proteinExistence type="predicted"/>